<reference evidence="1" key="1">
    <citation type="submission" date="2014-05" db="EMBL/GenBank/DDBJ databases">
        <title>The transcriptome of the halophilic microalga Tetraselmis sp. GSL018 isolated from the Great Salt Lake, Utah.</title>
        <authorList>
            <person name="Jinkerson R.E."/>
            <person name="D'Adamo S."/>
            <person name="Posewitz M.C."/>
        </authorList>
    </citation>
    <scope>NUCLEOTIDE SEQUENCE</scope>
    <source>
        <strain evidence="1">GSL018</strain>
    </source>
</reference>
<name>A0A061SID1_9CHLO</name>
<gene>
    <name evidence="1" type="ORF">TSPGSL018_1887</name>
</gene>
<dbReference type="EMBL" id="GBEZ01000876">
    <property type="protein sequence ID" value="JAC84043.1"/>
    <property type="molecule type" value="Transcribed_RNA"/>
</dbReference>
<accession>A0A061SID1</accession>
<dbReference type="Pfam" id="PF22086">
    <property type="entry name" value="DUF6940"/>
    <property type="match status" value="1"/>
</dbReference>
<sequence>MSEHQGRQTRNVVPAHTSTYEDHRVFSSGNNCEKSSLDTAGKFCKNRFSFRKEEIVDGSGTVLKFFGVEVDTQSGCPFPLTWSRALELFQQRNGLFLEAFIFELREAPFKAFFFEAPPLERKRLPSKHFEFILRESYELAKVFIPDKHALAEHLIQDVNVFPNLGGDCLLVSPKQMEGTDASAYCHLAQFVRNAPEEQVKRTFAMVGASTLKRLAQSRRPVWLSTSGLGVYWLHFRLDEYPKYYTYHPYVATDRNL</sequence>
<organism evidence="1">
    <name type="scientific">Tetraselmis sp. GSL018</name>
    <dbReference type="NCBI Taxonomy" id="582737"/>
    <lineage>
        <taxon>Eukaryota</taxon>
        <taxon>Viridiplantae</taxon>
        <taxon>Chlorophyta</taxon>
        <taxon>core chlorophytes</taxon>
        <taxon>Chlorodendrophyceae</taxon>
        <taxon>Chlorodendrales</taxon>
        <taxon>Chlorodendraceae</taxon>
        <taxon>Tetraselmis</taxon>
    </lineage>
</organism>
<protein>
    <submittedName>
        <fullName evidence="1">Uncharacterized protein</fullName>
    </submittedName>
</protein>
<dbReference type="InterPro" id="IPR054220">
    <property type="entry name" value="DUF6940"/>
</dbReference>
<evidence type="ECO:0000313" key="1">
    <source>
        <dbReference type="EMBL" id="JAC84043.1"/>
    </source>
</evidence>
<dbReference type="AlphaFoldDB" id="A0A061SID1"/>
<proteinExistence type="predicted"/>